<evidence type="ECO:0008006" key="3">
    <source>
        <dbReference type="Google" id="ProtNLM"/>
    </source>
</evidence>
<reference evidence="1 2" key="1">
    <citation type="journal article" date="2024" name="J Genomics">
        <title>Draft genome sequencing and assembly of Favolaschia claudopus CIRM-BRFM 2984 isolated from oak limbs.</title>
        <authorList>
            <person name="Navarro D."/>
            <person name="Drula E."/>
            <person name="Chaduli D."/>
            <person name="Cazenave R."/>
            <person name="Ahrendt S."/>
            <person name="Wang J."/>
            <person name="Lipzen A."/>
            <person name="Daum C."/>
            <person name="Barry K."/>
            <person name="Grigoriev I.V."/>
            <person name="Favel A."/>
            <person name="Rosso M.N."/>
            <person name="Martin F."/>
        </authorList>
    </citation>
    <scope>NUCLEOTIDE SEQUENCE [LARGE SCALE GENOMIC DNA]</scope>
    <source>
        <strain evidence="1 2">CIRM-BRFM 2984</strain>
    </source>
</reference>
<protein>
    <recommendedName>
        <fullName evidence="3">F-box domain-containing protein</fullName>
    </recommendedName>
</protein>
<name>A0AAV9ZXQ4_9AGAR</name>
<sequence>MIPAEVLHEILRYLDRLENRNTLLQCALVSHMFLHCSRRVLCWSMAVIPYNSSLIKFLTAVTVRPYVCDLYVRNPSVLCDPAWIQDTLPTVVARFPNLTILRLSYDSENPENAAAHESRRGAVSGSGFSLTARFRSATASIFRAMRGKKQFEPMGQEDTEATVSLNRPFETPPSVPFTHLRVLYLHHASTNAQIFSMIASHSPMRIEVLHLTINQPTAHSKASEHEQLRAALSAVGSELLVLYLHLPESFRTDRRRLQMQNDVRLGLLTPKLHTFRLYIEGWYMLSPAKYQSLTNYILRTLLEIPCSQAVTVTHESSSGVDWIGPSRFGRDGEWGAHQLFPFARS</sequence>
<gene>
    <name evidence="1" type="ORF">R3P38DRAFT_3075172</name>
</gene>
<dbReference type="Proteomes" id="UP001362999">
    <property type="component" value="Unassembled WGS sequence"/>
</dbReference>
<dbReference type="EMBL" id="JAWWNJ010000101">
    <property type="protein sequence ID" value="KAK6995800.1"/>
    <property type="molecule type" value="Genomic_DNA"/>
</dbReference>
<evidence type="ECO:0000313" key="1">
    <source>
        <dbReference type="EMBL" id="KAK6995800.1"/>
    </source>
</evidence>
<dbReference type="AlphaFoldDB" id="A0AAV9ZXQ4"/>
<organism evidence="1 2">
    <name type="scientific">Favolaschia claudopus</name>
    <dbReference type="NCBI Taxonomy" id="2862362"/>
    <lineage>
        <taxon>Eukaryota</taxon>
        <taxon>Fungi</taxon>
        <taxon>Dikarya</taxon>
        <taxon>Basidiomycota</taxon>
        <taxon>Agaricomycotina</taxon>
        <taxon>Agaricomycetes</taxon>
        <taxon>Agaricomycetidae</taxon>
        <taxon>Agaricales</taxon>
        <taxon>Marasmiineae</taxon>
        <taxon>Mycenaceae</taxon>
        <taxon>Favolaschia</taxon>
    </lineage>
</organism>
<keyword evidence="2" id="KW-1185">Reference proteome</keyword>
<accession>A0AAV9ZXQ4</accession>
<evidence type="ECO:0000313" key="2">
    <source>
        <dbReference type="Proteomes" id="UP001362999"/>
    </source>
</evidence>
<comment type="caution">
    <text evidence="1">The sequence shown here is derived from an EMBL/GenBank/DDBJ whole genome shotgun (WGS) entry which is preliminary data.</text>
</comment>
<proteinExistence type="predicted"/>